<dbReference type="InterPro" id="IPR042101">
    <property type="entry name" value="SRP54_N_sf"/>
</dbReference>
<dbReference type="PANTHER" id="PTHR43134">
    <property type="entry name" value="SIGNAL RECOGNITION PARTICLE RECEPTOR SUBUNIT ALPHA"/>
    <property type="match status" value="1"/>
</dbReference>
<feature type="binding site" evidence="9">
    <location>
        <begin position="108"/>
        <end position="115"/>
    </location>
    <ligand>
        <name>GTP</name>
        <dbReference type="ChEBI" id="CHEBI:37565"/>
    </ligand>
</feature>
<dbReference type="EMBL" id="LPVJ01000048">
    <property type="protein sequence ID" value="KUO95613.1"/>
    <property type="molecule type" value="Genomic_DNA"/>
</dbReference>
<dbReference type="GO" id="GO:0005886">
    <property type="term" value="C:plasma membrane"/>
    <property type="evidence" value="ECO:0007669"/>
    <property type="project" value="UniProtKB-SubCell"/>
</dbReference>
<dbReference type="InterPro" id="IPR013822">
    <property type="entry name" value="Signal_recog_particl_SRP54_hlx"/>
</dbReference>
<dbReference type="InterPro" id="IPR004390">
    <property type="entry name" value="SR_rcpt_FtsY"/>
</dbReference>
<keyword evidence="2 9" id="KW-0963">Cytoplasm</keyword>
<keyword evidence="3 9" id="KW-0547">Nucleotide-binding</keyword>
<dbReference type="GO" id="GO:0005737">
    <property type="term" value="C:cytoplasm"/>
    <property type="evidence" value="ECO:0007669"/>
    <property type="project" value="UniProtKB-SubCell"/>
</dbReference>
<feature type="domain" description="SRP54-type proteins GTP-binding" evidence="11">
    <location>
        <begin position="101"/>
        <end position="302"/>
    </location>
</feature>
<dbReference type="FunFam" id="3.40.50.300:FF:000053">
    <property type="entry name" value="Signal recognition particle receptor FtsY"/>
    <property type="match status" value="1"/>
</dbReference>
<evidence type="ECO:0000259" key="12">
    <source>
        <dbReference type="SMART" id="SM00963"/>
    </source>
</evidence>
<dbReference type="Gene3D" id="1.20.120.140">
    <property type="entry name" value="Signal recognition particle SRP54, nucleotide-binding domain"/>
    <property type="match status" value="1"/>
</dbReference>
<dbReference type="OrthoDB" id="9804720at2"/>
<comment type="subcellular location">
    <subcellularLocation>
        <location evidence="9">Cell membrane</location>
        <topology evidence="9">Peripheral membrane protein</topology>
        <orientation evidence="9">Cytoplasmic side</orientation>
    </subcellularLocation>
    <subcellularLocation>
        <location evidence="9">Cytoplasm</location>
    </subcellularLocation>
</comment>
<dbReference type="SMART" id="SM00963">
    <property type="entry name" value="SRP54_N"/>
    <property type="match status" value="1"/>
</dbReference>
<comment type="catalytic activity">
    <reaction evidence="8 9">
        <text>GTP + H2O = GDP + phosphate + H(+)</text>
        <dbReference type="Rhea" id="RHEA:19669"/>
        <dbReference type="ChEBI" id="CHEBI:15377"/>
        <dbReference type="ChEBI" id="CHEBI:15378"/>
        <dbReference type="ChEBI" id="CHEBI:37565"/>
        <dbReference type="ChEBI" id="CHEBI:43474"/>
        <dbReference type="ChEBI" id="CHEBI:58189"/>
        <dbReference type="EC" id="3.6.5.4"/>
    </reaction>
</comment>
<feature type="domain" description="AAA+ ATPase" evidence="10">
    <location>
        <begin position="100"/>
        <end position="256"/>
    </location>
</feature>
<keyword evidence="1 9" id="KW-1003">Cell membrane</keyword>
<evidence type="ECO:0000259" key="10">
    <source>
        <dbReference type="SMART" id="SM00382"/>
    </source>
</evidence>
<dbReference type="InterPro" id="IPR036225">
    <property type="entry name" value="SRP/SRP_N"/>
</dbReference>
<protein>
    <recommendedName>
        <fullName evidence="9">Signal recognition particle receptor FtsY</fullName>
        <shortName evidence="9">SRP receptor</shortName>
        <ecNumber evidence="9">3.6.5.4</ecNumber>
    </recommendedName>
</protein>
<dbReference type="SUPFAM" id="SSF52540">
    <property type="entry name" value="P-loop containing nucleoside triphosphate hydrolases"/>
    <property type="match status" value="1"/>
</dbReference>
<dbReference type="SMART" id="SM00382">
    <property type="entry name" value="AAA"/>
    <property type="match status" value="1"/>
</dbReference>
<feature type="binding site" evidence="9">
    <location>
        <begin position="190"/>
        <end position="194"/>
    </location>
    <ligand>
        <name>GTP</name>
        <dbReference type="ChEBI" id="CHEBI:37565"/>
    </ligand>
</feature>
<keyword evidence="4 9" id="KW-0378">Hydrolase</keyword>
<organism evidence="13 14">
    <name type="scientific">Ferroacidibacillus organovorans</name>
    <dbReference type="NCBI Taxonomy" id="1765683"/>
    <lineage>
        <taxon>Bacteria</taxon>
        <taxon>Bacillati</taxon>
        <taxon>Bacillota</taxon>
        <taxon>Bacilli</taxon>
        <taxon>Bacillales</taxon>
        <taxon>Alicyclobacillaceae</taxon>
        <taxon>Ferroacidibacillus</taxon>
    </lineage>
</organism>
<name>A0A117SXN3_9BACL</name>
<dbReference type="RefSeq" id="WP_067716941.1">
    <property type="nucleotide sequence ID" value="NZ_LPVJ01000048.1"/>
</dbReference>
<keyword evidence="6 9" id="KW-0472">Membrane</keyword>
<feature type="domain" description="Signal recognition particle SRP54 helical bundle" evidence="12">
    <location>
        <begin position="7"/>
        <end position="87"/>
    </location>
</feature>
<dbReference type="CDD" id="cd17874">
    <property type="entry name" value="FtsY"/>
    <property type="match status" value="1"/>
</dbReference>
<comment type="subunit">
    <text evidence="9">Part of the signal recognition particle protein translocation system, which is composed of SRP and FtsY.</text>
</comment>
<dbReference type="NCBIfam" id="TIGR00064">
    <property type="entry name" value="ftsY"/>
    <property type="match status" value="1"/>
</dbReference>
<evidence type="ECO:0000256" key="7">
    <source>
        <dbReference type="ARBA" id="ARBA00023170"/>
    </source>
</evidence>
<evidence type="ECO:0000256" key="1">
    <source>
        <dbReference type="ARBA" id="ARBA00022475"/>
    </source>
</evidence>
<dbReference type="Pfam" id="PF00448">
    <property type="entry name" value="SRP54"/>
    <property type="match status" value="1"/>
</dbReference>
<accession>A0A117SXN3</accession>
<comment type="similarity">
    <text evidence="9">Belongs to the GTP-binding SRP family. FtsY subfamily.</text>
</comment>
<dbReference type="Gene3D" id="3.40.50.300">
    <property type="entry name" value="P-loop containing nucleotide triphosphate hydrolases"/>
    <property type="match status" value="1"/>
</dbReference>
<evidence type="ECO:0000256" key="4">
    <source>
        <dbReference type="ARBA" id="ARBA00022801"/>
    </source>
</evidence>
<gene>
    <name evidence="9" type="primary">ftsY</name>
    <name evidence="13" type="ORF">ATW55_07005</name>
</gene>
<dbReference type="InterPro" id="IPR027417">
    <property type="entry name" value="P-loop_NTPase"/>
</dbReference>
<dbReference type="SMART" id="SM00962">
    <property type="entry name" value="SRP54"/>
    <property type="match status" value="1"/>
</dbReference>
<dbReference type="GO" id="GO:0006614">
    <property type="term" value="P:SRP-dependent cotranslational protein targeting to membrane"/>
    <property type="evidence" value="ECO:0007669"/>
    <property type="project" value="InterPro"/>
</dbReference>
<reference evidence="13 14" key="1">
    <citation type="submission" date="2015-12" db="EMBL/GenBank/DDBJ databases">
        <title>Draft genome sequence of Acidibacillus ferrooxidans ITV001, isolated from a chalcopyrite acid mine drainage site in Brazil.</title>
        <authorList>
            <person name="Dall'Agnol H."/>
            <person name="Nancucheo I."/>
            <person name="Johnson B."/>
            <person name="Oliveira R."/>
            <person name="Leite L."/>
            <person name="Pylro V."/>
            <person name="Nunes G.L."/>
            <person name="Tzotzos G."/>
            <person name="Fernandes G.R."/>
            <person name="Dutra J."/>
            <person name="Orellana S.C."/>
            <person name="Oliveira G."/>
        </authorList>
    </citation>
    <scope>NUCLEOTIDE SEQUENCE [LARGE SCALE GENOMIC DNA]</scope>
    <source>
        <strain evidence="14">ITV01</strain>
    </source>
</reference>
<dbReference type="HAMAP" id="MF_00920">
    <property type="entry name" value="FtsY"/>
    <property type="match status" value="1"/>
</dbReference>
<dbReference type="AlphaFoldDB" id="A0A117SXN3"/>
<keyword evidence="14" id="KW-1185">Reference proteome</keyword>
<proteinExistence type="inferred from homology"/>
<feature type="binding site" evidence="9">
    <location>
        <begin position="254"/>
        <end position="257"/>
    </location>
    <ligand>
        <name>GTP</name>
        <dbReference type="ChEBI" id="CHEBI:37565"/>
    </ligand>
</feature>
<dbReference type="PANTHER" id="PTHR43134:SF1">
    <property type="entry name" value="SIGNAL RECOGNITION PARTICLE RECEPTOR SUBUNIT ALPHA"/>
    <property type="match status" value="1"/>
</dbReference>
<keyword evidence="7 9" id="KW-0675">Receptor</keyword>
<evidence type="ECO:0000313" key="14">
    <source>
        <dbReference type="Proteomes" id="UP000053557"/>
    </source>
</evidence>
<evidence type="ECO:0000256" key="5">
    <source>
        <dbReference type="ARBA" id="ARBA00023134"/>
    </source>
</evidence>
<evidence type="ECO:0000256" key="9">
    <source>
        <dbReference type="HAMAP-Rule" id="MF_00920"/>
    </source>
</evidence>
<dbReference type="FunFam" id="1.20.120.140:FF:000002">
    <property type="entry name" value="Signal recognition particle receptor FtsY"/>
    <property type="match status" value="1"/>
</dbReference>
<evidence type="ECO:0000256" key="6">
    <source>
        <dbReference type="ARBA" id="ARBA00023136"/>
    </source>
</evidence>
<sequence>MGIFDRLKQSLTKTRKTFQDTFSTLVHRRSIDAALYDELEEKLLAADIGFDTTTALLERMKKEARRQALQTADQLIPVLKAAIDEILTAQSREMHTAERGPTVILVVGVNGVGKTTTIGKLAHRYTQEGKRVMIAAGDTFRAAAIEQLAVWAERANAPLVRQAIGSDAAAVIFDAVQSAHARQVDVLLCDTAGRLQNKSHLMDELRKIVRIMKREIPDAPHEVLLVVDATTGQNALSQAALFKEVADVTGVVLTKLDGTAKGGVILPISRELNLPVKWIGIGEQIDDLQPFEASSFSEALFSPQDS</sequence>
<evidence type="ECO:0000256" key="3">
    <source>
        <dbReference type="ARBA" id="ARBA00022741"/>
    </source>
</evidence>
<dbReference type="InterPro" id="IPR000897">
    <property type="entry name" value="SRP54_GTPase_dom"/>
</dbReference>
<evidence type="ECO:0000256" key="2">
    <source>
        <dbReference type="ARBA" id="ARBA00022490"/>
    </source>
</evidence>
<comment type="function">
    <text evidence="9">Involved in targeting and insertion of nascent membrane proteins into the cytoplasmic membrane. Acts as a receptor for the complex formed by the signal recognition particle (SRP) and the ribosome-nascent chain (RNC).</text>
</comment>
<evidence type="ECO:0000256" key="8">
    <source>
        <dbReference type="ARBA" id="ARBA00048027"/>
    </source>
</evidence>
<comment type="caution">
    <text evidence="13">The sequence shown here is derived from an EMBL/GenBank/DDBJ whole genome shotgun (WGS) entry which is preliminary data.</text>
</comment>
<dbReference type="InterPro" id="IPR003593">
    <property type="entry name" value="AAA+_ATPase"/>
</dbReference>
<dbReference type="SUPFAM" id="SSF47364">
    <property type="entry name" value="Domain of the SRP/SRP receptor G-proteins"/>
    <property type="match status" value="1"/>
</dbReference>
<dbReference type="GO" id="GO:0005525">
    <property type="term" value="F:GTP binding"/>
    <property type="evidence" value="ECO:0007669"/>
    <property type="project" value="UniProtKB-UniRule"/>
</dbReference>
<dbReference type="GO" id="GO:0003924">
    <property type="term" value="F:GTPase activity"/>
    <property type="evidence" value="ECO:0007669"/>
    <property type="project" value="UniProtKB-UniRule"/>
</dbReference>
<dbReference type="Pfam" id="PF02881">
    <property type="entry name" value="SRP54_N"/>
    <property type="match status" value="1"/>
</dbReference>
<keyword evidence="5 9" id="KW-0342">GTP-binding</keyword>
<dbReference type="Proteomes" id="UP000053557">
    <property type="component" value="Unassembled WGS sequence"/>
</dbReference>
<dbReference type="EC" id="3.6.5.4" evidence="9"/>
<evidence type="ECO:0000313" key="13">
    <source>
        <dbReference type="EMBL" id="KUO95613.1"/>
    </source>
</evidence>
<evidence type="ECO:0000259" key="11">
    <source>
        <dbReference type="SMART" id="SM00962"/>
    </source>
</evidence>
<dbReference type="GO" id="GO:0005047">
    <property type="term" value="F:signal recognition particle binding"/>
    <property type="evidence" value="ECO:0007669"/>
    <property type="project" value="TreeGrafter"/>
</dbReference>